<dbReference type="EMBL" id="JFHU01000098">
    <property type="protein sequence ID" value="EXX89352.1"/>
    <property type="molecule type" value="Genomic_DNA"/>
</dbReference>
<gene>
    <name evidence="1" type="ORF">BG53_15875</name>
</gene>
<sequence length="114" mass="13295">MIEVRHASFRRTANRNGRFCGEVEVTTNDARTPVVLAYFTASQDNDYDMVDILANDADTEIDWYDNNMHQAFASRSEWFETDEMKTDWGERESFKEQVLAFGSVREDLARELLD</sequence>
<dbReference type="OrthoDB" id="2665147at2"/>
<comment type="caution">
    <text evidence="1">The sequence shown here is derived from an EMBL/GenBank/DDBJ whole genome shotgun (WGS) entry which is preliminary data.</text>
</comment>
<evidence type="ECO:0000313" key="2">
    <source>
        <dbReference type="Proteomes" id="UP000053750"/>
    </source>
</evidence>
<reference evidence="1 2" key="1">
    <citation type="submission" date="2014-02" db="EMBL/GenBank/DDBJ databases">
        <title>Genome sequence of Paenibacillus darwinianus reveals adaptive mechanisms for survival in Antarctic soils.</title>
        <authorList>
            <person name="Dsouza M."/>
            <person name="Taylor M.W."/>
            <person name="Turner S.J."/>
            <person name="Aislabie J."/>
        </authorList>
    </citation>
    <scope>NUCLEOTIDE SEQUENCE [LARGE SCALE GENOMIC DNA]</scope>
    <source>
        <strain evidence="1 2">CE1</strain>
    </source>
</reference>
<evidence type="ECO:0000313" key="1">
    <source>
        <dbReference type="EMBL" id="EXX89352.1"/>
    </source>
</evidence>
<dbReference type="Proteomes" id="UP000053750">
    <property type="component" value="Unassembled WGS sequence"/>
</dbReference>
<accession>A0A9W5W7W2</accession>
<dbReference type="AlphaFoldDB" id="A0A9W5W7W2"/>
<dbReference type="RefSeq" id="WP_036585717.1">
    <property type="nucleotide sequence ID" value="NZ_KK082116.1"/>
</dbReference>
<keyword evidence="2" id="KW-1185">Reference proteome</keyword>
<proteinExistence type="predicted"/>
<organism evidence="1 2">
    <name type="scientific">Paenibacillus darwinianus</name>
    <dbReference type="NCBI Taxonomy" id="1380763"/>
    <lineage>
        <taxon>Bacteria</taxon>
        <taxon>Bacillati</taxon>
        <taxon>Bacillota</taxon>
        <taxon>Bacilli</taxon>
        <taxon>Bacillales</taxon>
        <taxon>Paenibacillaceae</taxon>
        <taxon>Paenibacillus</taxon>
    </lineage>
</organism>
<name>A0A9W5W7W2_9BACL</name>
<protein>
    <submittedName>
        <fullName evidence="1">Uncharacterized protein</fullName>
    </submittedName>
</protein>